<dbReference type="InterPro" id="IPR036188">
    <property type="entry name" value="FAD/NAD-bd_sf"/>
</dbReference>
<dbReference type="Gene3D" id="1.10.1060.10">
    <property type="entry name" value="Alpha-helical ferredoxin"/>
    <property type="match status" value="1"/>
</dbReference>
<accession>A0A7C3J6J3</accession>
<dbReference type="Pfam" id="PF07992">
    <property type="entry name" value="Pyr_redox_2"/>
    <property type="match status" value="1"/>
</dbReference>
<reference evidence="3" key="1">
    <citation type="journal article" date="2020" name="mSystems">
        <title>Genome- and Community-Level Interaction Insights into Carbon Utilization and Element Cycling Functions of Hydrothermarchaeota in Hydrothermal Sediment.</title>
        <authorList>
            <person name="Zhou Z."/>
            <person name="Liu Y."/>
            <person name="Xu W."/>
            <person name="Pan J."/>
            <person name="Luo Z.H."/>
            <person name="Li M."/>
        </authorList>
    </citation>
    <scope>NUCLEOTIDE SEQUENCE [LARGE SCALE GENOMIC DNA]</scope>
    <source>
        <strain evidence="3">SpSt-464</strain>
    </source>
</reference>
<dbReference type="GO" id="GO:0004355">
    <property type="term" value="F:glutamate synthase (NADPH) activity"/>
    <property type="evidence" value="ECO:0007669"/>
    <property type="project" value="UniProtKB-EC"/>
</dbReference>
<dbReference type="PANTHER" id="PTHR42783:SF3">
    <property type="entry name" value="GLUTAMATE SYNTHASE [NADPH] SMALL CHAIN-RELATED"/>
    <property type="match status" value="1"/>
</dbReference>
<dbReference type="Pfam" id="PF14691">
    <property type="entry name" value="Fer4_20"/>
    <property type="match status" value="1"/>
</dbReference>
<proteinExistence type="predicted"/>
<dbReference type="InterPro" id="IPR009051">
    <property type="entry name" value="Helical_ferredxn"/>
</dbReference>
<dbReference type="PROSITE" id="PS51379">
    <property type="entry name" value="4FE4S_FER_2"/>
    <property type="match status" value="1"/>
</dbReference>
<dbReference type="PRINTS" id="PR00419">
    <property type="entry name" value="ADXRDTASE"/>
</dbReference>
<dbReference type="InterPro" id="IPR023753">
    <property type="entry name" value="FAD/NAD-binding_dom"/>
</dbReference>
<feature type="coiled-coil region" evidence="1">
    <location>
        <begin position="12"/>
        <end position="39"/>
    </location>
</feature>
<keyword evidence="1" id="KW-0175">Coiled coil</keyword>
<organism evidence="3">
    <name type="scientific">candidate division WOR-3 bacterium</name>
    <dbReference type="NCBI Taxonomy" id="2052148"/>
    <lineage>
        <taxon>Bacteria</taxon>
        <taxon>Bacteria division WOR-3</taxon>
    </lineage>
</organism>
<dbReference type="AlphaFoldDB" id="A0A7C3J6J3"/>
<comment type="caution">
    <text evidence="3">The sequence shown here is derived from an EMBL/GenBank/DDBJ whole genome shotgun (WGS) entry which is preliminary data.</text>
</comment>
<dbReference type="InterPro" id="IPR017896">
    <property type="entry name" value="4Fe4S_Fe-S-bd"/>
</dbReference>
<dbReference type="NCBIfam" id="TIGR01316">
    <property type="entry name" value="gltA"/>
    <property type="match status" value="1"/>
</dbReference>
<feature type="domain" description="4Fe-4S ferredoxin-type" evidence="2">
    <location>
        <begin position="32"/>
        <end position="63"/>
    </location>
</feature>
<evidence type="ECO:0000259" key="2">
    <source>
        <dbReference type="PROSITE" id="PS51379"/>
    </source>
</evidence>
<dbReference type="InterPro" id="IPR006004">
    <property type="entry name" value="SudA-like"/>
</dbReference>
<protein>
    <submittedName>
        <fullName evidence="3">NADPH-dependent glutamate synthase</fullName>
        <ecNumber evidence="3">1.4.1.13</ecNumber>
    </submittedName>
</protein>
<dbReference type="InterPro" id="IPR028261">
    <property type="entry name" value="DPD_II"/>
</dbReference>
<dbReference type="EMBL" id="DSTT01000005">
    <property type="protein sequence ID" value="HFK24051.1"/>
    <property type="molecule type" value="Genomic_DNA"/>
</dbReference>
<dbReference type="SUPFAM" id="SSF51971">
    <property type="entry name" value="Nucleotide-binding domain"/>
    <property type="match status" value="1"/>
</dbReference>
<dbReference type="GO" id="GO:0051536">
    <property type="term" value="F:iron-sulfur cluster binding"/>
    <property type="evidence" value="ECO:0007669"/>
    <property type="project" value="InterPro"/>
</dbReference>
<dbReference type="PANTHER" id="PTHR42783">
    <property type="entry name" value="GLUTAMATE SYNTHASE [NADPH] SMALL CHAIN"/>
    <property type="match status" value="1"/>
</dbReference>
<dbReference type="Gene3D" id="3.50.50.60">
    <property type="entry name" value="FAD/NAD(P)-binding domain"/>
    <property type="match status" value="2"/>
</dbReference>
<name>A0A7C3J6J3_UNCW3</name>
<keyword evidence="3" id="KW-0560">Oxidoreductase</keyword>
<evidence type="ECO:0000313" key="3">
    <source>
        <dbReference type="EMBL" id="HFK24051.1"/>
    </source>
</evidence>
<sequence length="466" mass="51832">MAKNKERIDMPRQEIEKRIRNFEEVALGYTEQMALLEAERCLNCKDPLCVKGCPVNVKIPEFIKLINEKKYLEALKKIKETNSLPAVCGRVCPQEEQCEAACVLSKAKKPIAIGRLERYVADWVSLMGIEEEIPKIDKNNIKVAVIGSGPGGLTCAADLALMGYDVTIFEALHKAGGVLVYGIPEFRLPKRIVEREVEYLKKLGVEIKTNVVVGKSITLKDLFDEGYKAVYLGLGAGLPKFMNLKGENLLNIYSANEYLTRTNLMKAYRFPEYDTPIKKGKRVAVIGGGNVAMDAVRSALRYGASEAMIIYRRSKQELPAREEEVENAEAEGVKFNFLVNPLEFIGDENGFVKRIKLQKMELGEPDESGRRRPVPVEGSEFYLDVDVVVIAIGQTANPVLLDVTPEVKRNKWGYIEVYDQYGRTSMKGVFAGGDIVTGEATVIQAMGSGKKSALGIDEYVKTGKWV</sequence>
<evidence type="ECO:0000256" key="1">
    <source>
        <dbReference type="SAM" id="Coils"/>
    </source>
</evidence>
<gene>
    <name evidence="3" type="primary">gltA</name>
    <name evidence="3" type="ORF">ENS15_05310</name>
</gene>
<dbReference type="EC" id="1.4.1.13" evidence="3"/>
<dbReference type="SUPFAM" id="SSF46548">
    <property type="entry name" value="alpha-helical ferredoxin"/>
    <property type="match status" value="1"/>
</dbReference>